<keyword evidence="1" id="KW-0472">Membrane</keyword>
<keyword evidence="1" id="KW-1133">Transmembrane helix</keyword>
<organism evidence="2">
    <name type="scientific">human gut metagenome</name>
    <dbReference type="NCBI Taxonomy" id="408170"/>
    <lineage>
        <taxon>unclassified sequences</taxon>
        <taxon>metagenomes</taxon>
        <taxon>organismal metagenomes</taxon>
    </lineage>
</organism>
<gene>
    <name evidence="2" type="ORF">LEA_00388</name>
</gene>
<feature type="transmembrane region" description="Helical" evidence="1">
    <location>
        <begin position="18"/>
        <end position="40"/>
    </location>
</feature>
<sequence length="83" mass="8839">GRVTNLVYGNALKTSGDAVFPVILGAVFMFLCAAGGTYLLGIQLHLAVVGAYIGLTADECCRAVGMMMRWRSGAWKKKGLIED</sequence>
<reference evidence="2" key="1">
    <citation type="journal article" date="2013" name="Environ. Microbiol.">
        <title>Microbiota from the distal guts of lean and obese adolescents exhibit partial functional redundancy besides clear differences in community structure.</title>
        <authorList>
            <person name="Ferrer M."/>
            <person name="Ruiz A."/>
            <person name="Lanza F."/>
            <person name="Haange S.B."/>
            <person name="Oberbach A."/>
            <person name="Till H."/>
            <person name="Bargiela R."/>
            <person name="Campoy C."/>
            <person name="Segura M.T."/>
            <person name="Richter M."/>
            <person name="von Bergen M."/>
            <person name="Seifert J."/>
            <person name="Suarez A."/>
        </authorList>
    </citation>
    <scope>NUCLEOTIDE SEQUENCE</scope>
</reference>
<dbReference type="InterPro" id="IPR047135">
    <property type="entry name" value="YsiQ"/>
</dbReference>
<dbReference type="PANTHER" id="PTHR42925">
    <property type="entry name" value="MULTIDRUG AND TOXIN EFFLUX PROTEIN MATE FAMILY"/>
    <property type="match status" value="1"/>
</dbReference>
<feature type="non-terminal residue" evidence="2">
    <location>
        <position position="1"/>
    </location>
</feature>
<dbReference type="AlphaFoldDB" id="K1U7W5"/>
<accession>K1U7W5</accession>
<name>K1U7W5_9ZZZZ</name>
<proteinExistence type="predicted"/>
<dbReference type="PANTHER" id="PTHR42925:SF2">
    <property type="entry name" value="NA+ DRIVEN MULTIDRUG EFFLUX PUMP"/>
    <property type="match status" value="1"/>
</dbReference>
<evidence type="ECO:0000256" key="1">
    <source>
        <dbReference type="SAM" id="Phobius"/>
    </source>
</evidence>
<comment type="caution">
    <text evidence="2">The sequence shown here is derived from an EMBL/GenBank/DDBJ whole genome shotgun (WGS) entry which is preliminary data.</text>
</comment>
<protein>
    <submittedName>
        <fullName evidence="2">Efflux family protein</fullName>
    </submittedName>
</protein>
<keyword evidence="1" id="KW-0812">Transmembrane</keyword>
<evidence type="ECO:0000313" key="2">
    <source>
        <dbReference type="EMBL" id="EKC81392.1"/>
    </source>
</evidence>
<dbReference type="EMBL" id="AJWY01000275">
    <property type="protein sequence ID" value="EKC81392.1"/>
    <property type="molecule type" value="Genomic_DNA"/>
</dbReference>